<feature type="compositionally biased region" description="Low complexity" evidence="12">
    <location>
        <begin position="1"/>
        <end position="14"/>
    </location>
</feature>
<evidence type="ECO:0000256" key="3">
    <source>
        <dbReference type="ARBA" id="ARBA00010281"/>
    </source>
</evidence>
<reference evidence="15" key="1">
    <citation type="submission" date="2021-01" db="EMBL/GenBank/DDBJ databases">
        <authorList>
            <person name="Corre E."/>
            <person name="Pelletier E."/>
            <person name="Niang G."/>
            <person name="Scheremetjew M."/>
            <person name="Finn R."/>
            <person name="Kale V."/>
            <person name="Holt S."/>
            <person name="Cochrane G."/>
            <person name="Meng A."/>
            <person name="Brown T."/>
            <person name="Cohen L."/>
        </authorList>
    </citation>
    <scope>NUCLEOTIDE SEQUENCE</scope>
    <source>
        <strain evidence="15">CCMP219</strain>
    </source>
</reference>
<keyword evidence="7" id="KW-0808">Transferase</keyword>
<evidence type="ECO:0000256" key="4">
    <source>
        <dbReference type="ARBA" id="ARBA00022528"/>
    </source>
</evidence>
<evidence type="ECO:0000256" key="12">
    <source>
        <dbReference type="SAM" id="MobiDB-lite"/>
    </source>
</evidence>
<comment type="catalytic activity">
    <reaction evidence="1">
        <text>[(1-&gt;4)-alpha-D-glucosyl](n) + ADP-alpha-D-glucose = [(1-&gt;4)-alpha-D-glucosyl](n+1) + ADP + H(+)</text>
        <dbReference type="Rhea" id="RHEA:18189"/>
        <dbReference type="Rhea" id="RHEA-COMP:9584"/>
        <dbReference type="Rhea" id="RHEA-COMP:9587"/>
        <dbReference type="ChEBI" id="CHEBI:15378"/>
        <dbReference type="ChEBI" id="CHEBI:15444"/>
        <dbReference type="ChEBI" id="CHEBI:57498"/>
        <dbReference type="ChEBI" id="CHEBI:456216"/>
        <dbReference type="EC" id="2.4.1.21"/>
    </reaction>
</comment>
<evidence type="ECO:0000256" key="9">
    <source>
        <dbReference type="ARBA" id="ARBA00022946"/>
    </source>
</evidence>
<evidence type="ECO:0000256" key="2">
    <source>
        <dbReference type="ARBA" id="ARBA00004727"/>
    </source>
</evidence>
<evidence type="ECO:0000259" key="14">
    <source>
        <dbReference type="Pfam" id="PF08323"/>
    </source>
</evidence>
<dbReference type="EMBL" id="HBEC01040278">
    <property type="protein sequence ID" value="CAD8306671.1"/>
    <property type="molecule type" value="Transcribed_RNA"/>
</dbReference>
<keyword evidence="6 11" id="KW-0328">Glycosyltransferase</keyword>
<comment type="similarity">
    <text evidence="3 11">Belongs to the glycosyltransferase 1 family. Bacterial/plant glycogen synthase subfamily.</text>
</comment>
<feature type="region of interest" description="Disordered" evidence="12">
    <location>
        <begin position="1"/>
        <end position="39"/>
    </location>
</feature>
<dbReference type="Pfam" id="PF00534">
    <property type="entry name" value="Glycos_transf_1"/>
    <property type="match status" value="1"/>
</dbReference>
<gene>
    <name evidence="15" type="ORF">CEUR00632_LOCUS18728</name>
</gene>
<comment type="pathway">
    <text evidence="2 11">Glycan biosynthesis; starch biosynthesis.</text>
</comment>
<evidence type="ECO:0000313" key="15">
    <source>
        <dbReference type="EMBL" id="CAD8306671.1"/>
    </source>
</evidence>
<accession>A0A7R9Z6Q7</accession>
<dbReference type="PANTHER" id="PTHR45825:SF2">
    <property type="entry name" value="STARCH SYNTHASE 2, CHLOROPLASTIC_AMYLOPLASTIC"/>
    <property type="match status" value="1"/>
</dbReference>
<evidence type="ECO:0000256" key="7">
    <source>
        <dbReference type="ARBA" id="ARBA00022679"/>
    </source>
</evidence>
<sequence>MSRFSAAGRSGSSRTFTLARAPLATPRVRGGRKAPPRARCMTGSAETAVAQTLKVAEGEEHKVVFHDDEQPHGDASVSGTEVVVEGGDSPGKSINTLNVVFITSEVTPWSKSGGLADVCNSLPTALAARGHRVMVVSPRYKAYEGAADTGVRKQIGPYAEVGYFHQRVKGVDFVFVDHASYPREGGMYADAYGPYGDNIFRFSLLSLAGLEAPLVVPLPGATKDSAPSPYGEDCTFVANDWHTALVPVYLAAKYRAHGTYAKGRSVLAIHNLCHQGVFPPGKFEELMLPGWWYQAVEYQYPPHLRQGSYEEEGRSVNFMKAGITTADRIVTVSPGYAEEIQTYLGGWGMEGTLAQRQPVLNGITNGIDNDEWNPSTDKHLKHHYDATTFQEGKRLNKQALQEELGLPVNSGIPLIAFIGRLDPQKGADILLEAAPRLMQQYDIQLVCLGSGSKSLEDRMRGLEHEYNGRARAWVGFNEPFSHRLTAAADILLMPSRFEPCGLNQLYAMRYGAVPVAHKTGGLRNTVIDFDPWAQVGTGWTYTNCDAEGLTWAVGTAINTLKHHQEDFRKLQLRGMTQDLSWDKAAQQYEQIFEWARMDPPFCQ</sequence>
<dbReference type="Pfam" id="PF08323">
    <property type="entry name" value="Glyco_transf_5"/>
    <property type="match status" value="1"/>
</dbReference>
<evidence type="ECO:0000256" key="11">
    <source>
        <dbReference type="RuleBase" id="RU361232"/>
    </source>
</evidence>
<keyword evidence="8 11" id="KW-0750">Starch biosynthesis</keyword>
<keyword evidence="9" id="KW-0809">Transit peptide</keyword>
<dbReference type="AlphaFoldDB" id="A0A7R9Z6Q7"/>
<protein>
    <recommendedName>
        <fullName evidence="11">Starch synthase, chloroplastic/amyloplastic</fullName>
        <ecNumber evidence="11">2.4.1.-</ecNumber>
    </recommendedName>
</protein>
<dbReference type="FunFam" id="3.40.50.2000:FF:000048">
    <property type="entry name" value="Starch synthase, chloroplastic/amyloplastic"/>
    <property type="match status" value="1"/>
</dbReference>
<evidence type="ECO:0000256" key="8">
    <source>
        <dbReference type="ARBA" id="ARBA00022922"/>
    </source>
</evidence>
<dbReference type="GO" id="GO:0009501">
    <property type="term" value="C:amyloplast"/>
    <property type="evidence" value="ECO:0007669"/>
    <property type="project" value="UniProtKB-SubCell"/>
</dbReference>
<name>A0A7R9Z6Q7_9CHLO</name>
<dbReference type="InterPro" id="IPR011835">
    <property type="entry name" value="GS/SS"/>
</dbReference>
<dbReference type="GO" id="GO:0009507">
    <property type="term" value="C:chloroplast"/>
    <property type="evidence" value="ECO:0007669"/>
    <property type="project" value="UniProtKB-SubCell"/>
</dbReference>
<organism evidence="15">
    <name type="scientific">Chlamydomonas euryale</name>
    <dbReference type="NCBI Taxonomy" id="1486919"/>
    <lineage>
        <taxon>Eukaryota</taxon>
        <taxon>Viridiplantae</taxon>
        <taxon>Chlorophyta</taxon>
        <taxon>core chlorophytes</taxon>
        <taxon>Chlorophyceae</taxon>
        <taxon>CS clade</taxon>
        <taxon>Chlamydomonadales</taxon>
        <taxon>Chlamydomonadaceae</taxon>
        <taxon>Chlamydomonas</taxon>
    </lineage>
</organism>
<dbReference type="GO" id="GO:0009011">
    <property type="term" value="F:alpha-1,4-glucan glucosyltransferase (ADP-glucose donor) activity"/>
    <property type="evidence" value="ECO:0007669"/>
    <property type="project" value="UniProtKB-EC"/>
</dbReference>
<evidence type="ECO:0000256" key="5">
    <source>
        <dbReference type="ARBA" id="ARBA00022640"/>
    </source>
</evidence>
<feature type="domain" description="Glycosyl transferase family 1" evidence="13">
    <location>
        <begin position="410"/>
        <end position="558"/>
    </location>
</feature>
<dbReference type="GO" id="GO:0010021">
    <property type="term" value="P:amylopectin biosynthetic process"/>
    <property type="evidence" value="ECO:0007669"/>
    <property type="project" value="UniProtKB-ARBA"/>
</dbReference>
<comment type="subcellular location">
    <subcellularLocation>
        <location evidence="11">Plastid</location>
        <location evidence="11">Chloroplast</location>
    </subcellularLocation>
    <subcellularLocation>
        <location evidence="11">Plastid</location>
        <location evidence="11">Amyloplast</location>
    </subcellularLocation>
</comment>
<keyword evidence="5" id="KW-0934">Plastid</keyword>
<dbReference type="GO" id="GO:0019252">
    <property type="term" value="P:starch biosynthetic process"/>
    <property type="evidence" value="ECO:0007669"/>
    <property type="project" value="UniProtKB-UniRule"/>
</dbReference>
<dbReference type="InterPro" id="IPR013534">
    <property type="entry name" value="Starch_synth_cat_dom"/>
</dbReference>
<evidence type="ECO:0000256" key="6">
    <source>
        <dbReference type="ARBA" id="ARBA00022676"/>
    </source>
</evidence>
<dbReference type="SUPFAM" id="SSF53756">
    <property type="entry name" value="UDP-Glycosyltransferase/glycogen phosphorylase"/>
    <property type="match status" value="1"/>
</dbReference>
<dbReference type="CDD" id="cd03791">
    <property type="entry name" value="GT5_Glycogen_synthase_DULL1-like"/>
    <property type="match status" value="1"/>
</dbReference>
<dbReference type="NCBIfam" id="TIGR02095">
    <property type="entry name" value="glgA"/>
    <property type="match status" value="1"/>
</dbReference>
<feature type="domain" description="Starch synthase catalytic" evidence="14">
    <location>
        <begin position="98"/>
        <end position="354"/>
    </location>
</feature>
<proteinExistence type="inferred from homology"/>
<keyword evidence="4 11" id="KW-0150">Chloroplast</keyword>
<dbReference type="PANTHER" id="PTHR45825">
    <property type="entry name" value="GRANULE-BOUND STARCH SYNTHASE 1, CHLOROPLASTIC/AMYLOPLASTIC"/>
    <property type="match status" value="1"/>
</dbReference>
<keyword evidence="10 11" id="KW-0035">Amyloplast</keyword>
<dbReference type="HAMAP" id="MF_00484">
    <property type="entry name" value="Glycogen_synth"/>
    <property type="match status" value="1"/>
</dbReference>
<dbReference type="EC" id="2.4.1.-" evidence="11"/>
<evidence type="ECO:0000256" key="10">
    <source>
        <dbReference type="ARBA" id="ARBA00023234"/>
    </source>
</evidence>
<dbReference type="UniPathway" id="UPA00152"/>
<dbReference type="GO" id="GO:0004373">
    <property type="term" value="F:alpha-1,4-glucan glucosyltransferase (UDP-glucose donor) activity"/>
    <property type="evidence" value="ECO:0007669"/>
    <property type="project" value="InterPro"/>
</dbReference>
<dbReference type="Gene3D" id="3.40.50.2000">
    <property type="entry name" value="Glycogen Phosphorylase B"/>
    <property type="match status" value="2"/>
</dbReference>
<dbReference type="InterPro" id="IPR001296">
    <property type="entry name" value="Glyco_trans_1"/>
</dbReference>
<evidence type="ECO:0000256" key="1">
    <source>
        <dbReference type="ARBA" id="ARBA00001478"/>
    </source>
</evidence>
<evidence type="ECO:0000259" key="13">
    <source>
        <dbReference type="Pfam" id="PF00534"/>
    </source>
</evidence>